<dbReference type="OrthoDB" id="3480105at2"/>
<dbReference type="AlphaFoldDB" id="A0A4R4Z8Y5"/>
<comment type="caution">
    <text evidence="4">The sequence shown here is derived from an EMBL/GenBank/DDBJ whole genome shotgun (WGS) entry which is preliminary data.</text>
</comment>
<reference evidence="4 5" key="1">
    <citation type="submission" date="2019-03" db="EMBL/GenBank/DDBJ databases">
        <title>Draft genome sequences of novel Actinobacteria.</title>
        <authorList>
            <person name="Sahin N."/>
            <person name="Ay H."/>
            <person name="Saygin H."/>
        </authorList>
    </citation>
    <scope>NUCLEOTIDE SEQUENCE [LARGE SCALE GENOMIC DNA]</scope>
    <source>
        <strain evidence="4 5">7K502</strain>
    </source>
</reference>
<dbReference type="Pfam" id="PF14016">
    <property type="entry name" value="DUF4232"/>
    <property type="match status" value="1"/>
</dbReference>
<feature type="region of interest" description="Disordered" evidence="1">
    <location>
        <begin position="27"/>
        <end position="80"/>
    </location>
</feature>
<dbReference type="EMBL" id="SMKW01000005">
    <property type="protein sequence ID" value="TDD54771.1"/>
    <property type="molecule type" value="Genomic_DNA"/>
</dbReference>
<dbReference type="RefSeq" id="WP_132481987.1">
    <property type="nucleotide sequence ID" value="NZ_SMKW01000005.1"/>
</dbReference>
<feature type="chain" id="PRO_5039247524" evidence="2">
    <location>
        <begin position="22"/>
        <end position="227"/>
    </location>
</feature>
<dbReference type="PROSITE" id="PS51257">
    <property type="entry name" value="PROKAR_LIPOPROTEIN"/>
    <property type="match status" value="1"/>
</dbReference>
<dbReference type="InterPro" id="IPR025326">
    <property type="entry name" value="DUF4232"/>
</dbReference>
<feature type="compositionally biased region" description="Polar residues" evidence="1">
    <location>
        <begin position="42"/>
        <end position="51"/>
    </location>
</feature>
<keyword evidence="5" id="KW-1185">Reference proteome</keyword>
<proteinExistence type="predicted"/>
<organism evidence="4 5">
    <name type="scientific">Saccharopolyspora elongata</name>
    <dbReference type="NCBI Taxonomy" id="2530387"/>
    <lineage>
        <taxon>Bacteria</taxon>
        <taxon>Bacillati</taxon>
        <taxon>Actinomycetota</taxon>
        <taxon>Actinomycetes</taxon>
        <taxon>Pseudonocardiales</taxon>
        <taxon>Pseudonocardiaceae</taxon>
        <taxon>Saccharopolyspora</taxon>
    </lineage>
</organism>
<evidence type="ECO:0000256" key="1">
    <source>
        <dbReference type="SAM" id="MobiDB-lite"/>
    </source>
</evidence>
<evidence type="ECO:0000313" key="5">
    <source>
        <dbReference type="Proteomes" id="UP000294947"/>
    </source>
</evidence>
<feature type="signal peptide" evidence="2">
    <location>
        <begin position="1"/>
        <end position="21"/>
    </location>
</feature>
<feature type="domain" description="DUF4232" evidence="3">
    <location>
        <begin position="83"/>
        <end position="218"/>
    </location>
</feature>
<dbReference type="Proteomes" id="UP000294947">
    <property type="component" value="Unassembled WGS sequence"/>
</dbReference>
<evidence type="ECO:0000313" key="4">
    <source>
        <dbReference type="EMBL" id="TDD54771.1"/>
    </source>
</evidence>
<accession>A0A4R4Z8Y5</accession>
<keyword evidence="2" id="KW-0732">Signal</keyword>
<sequence>MFKNSRGIRVGMFVAGAFVLAATTACSPQQSAPQPGTPDAIASSSAGSDQGVSAVEPGGNGSPVASNTQGSSGSAGSSTRQDCGVDVLKLTLGESDGAAGHIYAPLQFTNTGPTTCTLSSAPGVSYVGSGGRQIGEPAKRVIKDRPVISLAPGETASAPFLFSPVAHMNPEDCGAEAAEGLRVYPPNSKAAMFLPLPNAMGCTTFTQDADYAKVGVVQAGPNNTTIG</sequence>
<gene>
    <name evidence="4" type="ORF">E1288_05930</name>
</gene>
<evidence type="ECO:0000259" key="3">
    <source>
        <dbReference type="Pfam" id="PF14016"/>
    </source>
</evidence>
<evidence type="ECO:0000256" key="2">
    <source>
        <dbReference type="SAM" id="SignalP"/>
    </source>
</evidence>
<protein>
    <submittedName>
        <fullName evidence="4">DUF4232 domain-containing protein</fullName>
    </submittedName>
</protein>
<name>A0A4R4Z8Y5_9PSEU</name>